<dbReference type="AlphaFoldDB" id="A0A5Q6PI21"/>
<comment type="caution">
    <text evidence="3">The sequence shown here is derived from an EMBL/GenBank/DDBJ whole genome shotgun (WGS) entry which is preliminary data.</text>
</comment>
<name>A0A5Q6PI21_VIBCL</name>
<evidence type="ECO:0000313" key="4">
    <source>
        <dbReference type="Proteomes" id="UP000323225"/>
    </source>
</evidence>
<accession>A0A5Q6PI21</accession>
<dbReference type="Proteomes" id="UP000323225">
    <property type="component" value="Unassembled WGS sequence"/>
</dbReference>
<proteinExistence type="predicted"/>
<reference evidence="3 4" key="1">
    <citation type="submission" date="2019-09" db="EMBL/GenBank/DDBJ databases">
        <authorList>
            <person name="Kritzky A."/>
            <person name="Schelkanova E.Y."/>
            <person name="Alkhova Z.V."/>
            <person name="Smirnova N.I."/>
        </authorList>
    </citation>
    <scope>NUCLEOTIDE SEQUENCE [LARGE SCALE GENOMIC DNA]</scope>
    <source>
        <strain evidence="3 4">M1526</strain>
    </source>
</reference>
<evidence type="ECO:0000256" key="1">
    <source>
        <dbReference type="SAM" id="Coils"/>
    </source>
</evidence>
<keyword evidence="2" id="KW-0472">Membrane</keyword>
<keyword evidence="2" id="KW-1133">Transmembrane helix</keyword>
<dbReference type="EMBL" id="VUAA01000011">
    <property type="protein sequence ID" value="KAA1254501.1"/>
    <property type="molecule type" value="Genomic_DNA"/>
</dbReference>
<evidence type="ECO:0000313" key="3">
    <source>
        <dbReference type="EMBL" id="KAA1254501.1"/>
    </source>
</evidence>
<keyword evidence="1" id="KW-0175">Coiled coil</keyword>
<sequence length="259" mass="29240">MMLEKIQKALEGAKPKSKSIEEHFELFAVNPTQEQVDRDRLIRILESLARDGCSMNEPHLKRILDQFGFHDGLSEKENRLFESIWYENNPKRKNKIESVIEPSTDRDISQLSKDIDSIKTTLKSLNSTEDLKIQELKKALERVETQSKALAAPIKIPSPKNMEVQLVSADSLERLSEYNNDINVFLTLASVFLGACLGILGNIAFSQSVPVGAYSAIILLGVISIVFGCLYVRSDKRKSDLNKIIFDSDDSVYLEQYKA</sequence>
<gene>
    <name evidence="3" type="ORF">F0M16_11105</name>
</gene>
<organism evidence="3 4">
    <name type="scientific">Vibrio cholerae</name>
    <dbReference type="NCBI Taxonomy" id="666"/>
    <lineage>
        <taxon>Bacteria</taxon>
        <taxon>Pseudomonadati</taxon>
        <taxon>Pseudomonadota</taxon>
        <taxon>Gammaproteobacteria</taxon>
        <taxon>Vibrionales</taxon>
        <taxon>Vibrionaceae</taxon>
        <taxon>Vibrio</taxon>
    </lineage>
</organism>
<evidence type="ECO:0000256" key="2">
    <source>
        <dbReference type="SAM" id="Phobius"/>
    </source>
</evidence>
<keyword evidence="2" id="KW-0812">Transmembrane</keyword>
<feature type="transmembrane region" description="Helical" evidence="2">
    <location>
        <begin position="184"/>
        <end position="205"/>
    </location>
</feature>
<feature type="coiled-coil region" evidence="1">
    <location>
        <begin position="108"/>
        <end position="146"/>
    </location>
</feature>
<dbReference type="RefSeq" id="WP_149608887.1">
    <property type="nucleotide sequence ID" value="NZ_VTZY01000008.1"/>
</dbReference>
<feature type="transmembrane region" description="Helical" evidence="2">
    <location>
        <begin position="211"/>
        <end position="232"/>
    </location>
</feature>
<protein>
    <submittedName>
        <fullName evidence="3">Uncharacterized protein</fullName>
    </submittedName>
</protein>